<dbReference type="Proteomes" id="UP000202440">
    <property type="component" value="Chromosome"/>
</dbReference>
<dbReference type="AlphaFoldDB" id="A0A222FQB9"/>
<name>A0A222FQB9_9GAMM</name>
<accession>A0A222FQB9</accession>
<dbReference type="KEGG" id="bsan:CHH28_19425"/>
<sequence length="112" mass="12440">MSRIKMIQLQGSTLESSRKITNDVRSTVSKICLGVDDMQLLGNKALVVRAEIYPEKLELLYSALHSLGITLNEQSLPHIEALNQEVEYPLSIQITSFSDDTDRQASIPKVPG</sequence>
<proteinExistence type="predicted"/>
<organism evidence="1 2">
    <name type="scientific">Bacterioplanes sanyensis</name>
    <dbReference type="NCBI Taxonomy" id="1249553"/>
    <lineage>
        <taxon>Bacteria</taxon>
        <taxon>Pseudomonadati</taxon>
        <taxon>Pseudomonadota</taxon>
        <taxon>Gammaproteobacteria</taxon>
        <taxon>Oceanospirillales</taxon>
        <taxon>Oceanospirillaceae</taxon>
        <taxon>Bacterioplanes</taxon>
    </lineage>
</organism>
<evidence type="ECO:0000313" key="1">
    <source>
        <dbReference type="EMBL" id="ASP40706.1"/>
    </source>
</evidence>
<protein>
    <submittedName>
        <fullName evidence="1">Uncharacterized protein</fullName>
    </submittedName>
</protein>
<keyword evidence="2" id="KW-1185">Reference proteome</keyword>
<dbReference type="EMBL" id="CP022530">
    <property type="protein sequence ID" value="ASP40706.1"/>
    <property type="molecule type" value="Genomic_DNA"/>
</dbReference>
<evidence type="ECO:0000313" key="2">
    <source>
        <dbReference type="Proteomes" id="UP000202440"/>
    </source>
</evidence>
<gene>
    <name evidence="1" type="ORF">CHH28_19425</name>
</gene>
<reference evidence="1 2" key="1">
    <citation type="submission" date="2017-07" db="EMBL/GenBank/DDBJ databases">
        <title>Annotated genome sequence of Bacterioplanes sanyensis isolated from Red Sea.</title>
        <authorList>
            <person name="Rehman Z.U."/>
        </authorList>
    </citation>
    <scope>NUCLEOTIDE SEQUENCE [LARGE SCALE GENOMIC DNA]</scope>
    <source>
        <strain evidence="1 2">NV9</strain>
    </source>
</reference>